<organism evidence="1 2">
    <name type="scientific">Bythopirellula goksoeyrii</name>
    <dbReference type="NCBI Taxonomy" id="1400387"/>
    <lineage>
        <taxon>Bacteria</taxon>
        <taxon>Pseudomonadati</taxon>
        <taxon>Planctomycetota</taxon>
        <taxon>Planctomycetia</taxon>
        <taxon>Pirellulales</taxon>
        <taxon>Lacipirellulaceae</taxon>
        <taxon>Bythopirellula</taxon>
    </lineage>
</organism>
<dbReference type="EMBL" id="CP042913">
    <property type="protein sequence ID" value="QEG35375.1"/>
    <property type="molecule type" value="Genomic_DNA"/>
</dbReference>
<protein>
    <submittedName>
        <fullName evidence="1">Uncharacterized protein</fullName>
    </submittedName>
</protein>
<keyword evidence="2" id="KW-1185">Reference proteome</keyword>
<gene>
    <name evidence="1" type="ORF">Pr1d_26730</name>
</gene>
<dbReference type="KEGG" id="bgok:Pr1d_26730"/>
<dbReference type="RefSeq" id="WP_148073898.1">
    <property type="nucleotide sequence ID" value="NZ_CP042913.1"/>
</dbReference>
<sequence length="84" mass="9566">MHTIETNWEDEENNRQVSFAVQFTRKENAVEIQSITPKQVTFLCPQSNVPLRSIGVWTEKGRQLLAEQFQASGRFADVEATLAV</sequence>
<proteinExistence type="predicted"/>
<dbReference type="Proteomes" id="UP000323917">
    <property type="component" value="Chromosome"/>
</dbReference>
<name>A0A5B9QCP0_9BACT</name>
<reference evidence="1 2" key="1">
    <citation type="submission" date="2019-08" db="EMBL/GenBank/DDBJ databases">
        <title>Deep-cultivation of Planctomycetes and their phenomic and genomic characterization uncovers novel biology.</title>
        <authorList>
            <person name="Wiegand S."/>
            <person name="Jogler M."/>
            <person name="Boedeker C."/>
            <person name="Pinto D."/>
            <person name="Vollmers J."/>
            <person name="Rivas-Marin E."/>
            <person name="Kohn T."/>
            <person name="Peeters S.H."/>
            <person name="Heuer A."/>
            <person name="Rast P."/>
            <person name="Oberbeckmann S."/>
            <person name="Bunk B."/>
            <person name="Jeske O."/>
            <person name="Meyerdierks A."/>
            <person name="Storesund J.E."/>
            <person name="Kallscheuer N."/>
            <person name="Luecker S."/>
            <person name="Lage O.M."/>
            <person name="Pohl T."/>
            <person name="Merkel B.J."/>
            <person name="Hornburger P."/>
            <person name="Mueller R.-W."/>
            <person name="Bruemmer F."/>
            <person name="Labrenz M."/>
            <person name="Spormann A.M."/>
            <person name="Op den Camp H."/>
            <person name="Overmann J."/>
            <person name="Amann R."/>
            <person name="Jetten M.S.M."/>
            <person name="Mascher T."/>
            <person name="Medema M.H."/>
            <person name="Devos D.P."/>
            <person name="Kaster A.-K."/>
            <person name="Ovreas L."/>
            <person name="Rohde M."/>
            <person name="Galperin M.Y."/>
            <person name="Jogler C."/>
        </authorList>
    </citation>
    <scope>NUCLEOTIDE SEQUENCE [LARGE SCALE GENOMIC DNA]</scope>
    <source>
        <strain evidence="1 2">Pr1d</strain>
    </source>
</reference>
<accession>A0A5B9QCP0</accession>
<evidence type="ECO:0000313" key="1">
    <source>
        <dbReference type="EMBL" id="QEG35375.1"/>
    </source>
</evidence>
<dbReference type="AlphaFoldDB" id="A0A5B9QCP0"/>
<dbReference type="OrthoDB" id="280312at2"/>
<evidence type="ECO:0000313" key="2">
    <source>
        <dbReference type="Proteomes" id="UP000323917"/>
    </source>
</evidence>